<proteinExistence type="inferred from homology"/>
<dbReference type="RefSeq" id="WP_257000085.1">
    <property type="nucleotide sequence ID" value="NZ_FZMP01000207.1"/>
</dbReference>
<dbReference type="InterPro" id="IPR022803">
    <property type="entry name" value="Ribosomal_uL5_dom_sf"/>
</dbReference>
<name>A0A284VSA4_9EURY</name>
<organism evidence="2 3">
    <name type="scientific">Candidatus Methanoperedens nitratireducens</name>
    <dbReference type="NCBI Taxonomy" id="1392998"/>
    <lineage>
        <taxon>Archaea</taxon>
        <taxon>Methanobacteriati</taxon>
        <taxon>Methanobacteriota</taxon>
        <taxon>Stenosarchaea group</taxon>
        <taxon>Methanomicrobia</taxon>
        <taxon>Methanosarcinales</taxon>
        <taxon>ANME-2 cluster</taxon>
        <taxon>Candidatus Methanoperedentaceae</taxon>
        <taxon>Candidatus Methanoperedens</taxon>
    </lineage>
</organism>
<comment type="similarity">
    <text evidence="1">Belongs to the UPF0201 family.</text>
</comment>
<reference evidence="3" key="1">
    <citation type="submission" date="2017-06" db="EMBL/GenBank/DDBJ databases">
        <authorList>
            <person name="Cremers G."/>
        </authorList>
    </citation>
    <scope>NUCLEOTIDE SEQUENCE [LARGE SCALE GENOMIC DNA]</scope>
</reference>
<dbReference type="PANTHER" id="PTHR39652:SF1">
    <property type="entry name" value="UPF0201 PROTEIN TK1335"/>
    <property type="match status" value="1"/>
</dbReference>
<evidence type="ECO:0000313" key="2">
    <source>
        <dbReference type="EMBL" id="SNQ62171.1"/>
    </source>
</evidence>
<gene>
    <name evidence="2" type="ORF">MNV_60052</name>
</gene>
<protein>
    <recommendedName>
        <fullName evidence="1">UPF0201 protein MNV_60052</fullName>
    </recommendedName>
</protein>
<dbReference type="PANTHER" id="PTHR39652">
    <property type="entry name" value="UPF0201 PROTEIN TK1335"/>
    <property type="match status" value="1"/>
</dbReference>
<sequence length="140" mass="15610">MIATVKVFALVHPTEVREKVETAIMNLIPVKLLLQDFGVPGLYGEGDMGSLRKLHQLLREHCILDTARQVFMNGIEVNTIQFKLNKQVAYVGKVNFPAGEESLGSIHIEISAGNKEDLMTIIDWLSPRTVDGKPVEEIEL</sequence>
<dbReference type="Pfam" id="PF01877">
    <property type="entry name" value="RNA_binding"/>
    <property type="match status" value="1"/>
</dbReference>
<evidence type="ECO:0000256" key="1">
    <source>
        <dbReference type="HAMAP-Rule" id="MF_01112"/>
    </source>
</evidence>
<accession>A0A284VSA4</accession>
<dbReference type="Proteomes" id="UP000218615">
    <property type="component" value="Unassembled WGS sequence"/>
</dbReference>
<dbReference type="InterPro" id="IPR002739">
    <property type="entry name" value="PAB1135-like"/>
</dbReference>
<dbReference type="SUPFAM" id="SSF55282">
    <property type="entry name" value="RL5-like"/>
    <property type="match status" value="1"/>
</dbReference>
<dbReference type="AlphaFoldDB" id="A0A284VSA4"/>
<dbReference type="Gene3D" id="3.30.1440.10">
    <property type="match status" value="1"/>
</dbReference>
<dbReference type="HAMAP" id="MF_01112">
    <property type="entry name" value="UPF0201"/>
    <property type="match status" value="1"/>
</dbReference>
<evidence type="ECO:0000313" key="3">
    <source>
        <dbReference type="Proteomes" id="UP000218615"/>
    </source>
</evidence>
<dbReference type="EMBL" id="FZMP01000207">
    <property type="protein sequence ID" value="SNQ62171.1"/>
    <property type="molecule type" value="Genomic_DNA"/>
</dbReference>
<keyword evidence="3" id="KW-1185">Reference proteome</keyword>